<dbReference type="AlphaFoldDB" id="A0AAW2FZU9"/>
<comment type="caution">
    <text evidence="1">The sequence shown here is derived from an EMBL/GenBank/DDBJ whole genome shotgun (WGS) entry which is preliminary data.</text>
</comment>
<evidence type="ECO:0000313" key="2">
    <source>
        <dbReference type="Proteomes" id="UP001430953"/>
    </source>
</evidence>
<keyword evidence="2" id="KW-1185">Reference proteome</keyword>
<sequence length="88" mass="10049">MISLINPFASTCARVTLFHTCPENLKWEKCAISSEACLASAYRSCSIEISFTIVAHRFRCNYKLTLNDTIAPGRTKIARERYFFHLAQ</sequence>
<dbReference type="Proteomes" id="UP001430953">
    <property type="component" value="Unassembled WGS sequence"/>
</dbReference>
<gene>
    <name evidence="1" type="ORF">PUN28_007706</name>
</gene>
<proteinExistence type="predicted"/>
<reference evidence="1 2" key="1">
    <citation type="submission" date="2023-03" db="EMBL/GenBank/DDBJ databases">
        <title>High recombination rates correlate with genetic variation in Cardiocondyla obscurior ants.</title>
        <authorList>
            <person name="Errbii M."/>
        </authorList>
    </citation>
    <scope>NUCLEOTIDE SEQUENCE [LARGE SCALE GENOMIC DNA]</scope>
    <source>
        <strain evidence="1">Alpha-2009</strain>
        <tissue evidence="1">Whole body</tissue>
    </source>
</reference>
<accession>A0AAW2FZU9</accession>
<organism evidence="1 2">
    <name type="scientific">Cardiocondyla obscurior</name>
    <dbReference type="NCBI Taxonomy" id="286306"/>
    <lineage>
        <taxon>Eukaryota</taxon>
        <taxon>Metazoa</taxon>
        <taxon>Ecdysozoa</taxon>
        <taxon>Arthropoda</taxon>
        <taxon>Hexapoda</taxon>
        <taxon>Insecta</taxon>
        <taxon>Pterygota</taxon>
        <taxon>Neoptera</taxon>
        <taxon>Endopterygota</taxon>
        <taxon>Hymenoptera</taxon>
        <taxon>Apocrita</taxon>
        <taxon>Aculeata</taxon>
        <taxon>Formicoidea</taxon>
        <taxon>Formicidae</taxon>
        <taxon>Myrmicinae</taxon>
        <taxon>Cardiocondyla</taxon>
    </lineage>
</organism>
<dbReference type="EMBL" id="JADYXP020000007">
    <property type="protein sequence ID" value="KAL0119367.1"/>
    <property type="molecule type" value="Genomic_DNA"/>
</dbReference>
<name>A0AAW2FZU9_9HYME</name>
<evidence type="ECO:0000313" key="1">
    <source>
        <dbReference type="EMBL" id="KAL0119367.1"/>
    </source>
</evidence>
<protein>
    <submittedName>
        <fullName evidence="1">Uncharacterized protein</fullName>
    </submittedName>
</protein>